<keyword evidence="1" id="KW-0472">Membrane</keyword>
<proteinExistence type="predicted"/>
<evidence type="ECO:0000313" key="3">
    <source>
        <dbReference type="Proteomes" id="UP000237839"/>
    </source>
</evidence>
<accession>A0A2S9GYD8</accession>
<feature type="transmembrane region" description="Helical" evidence="1">
    <location>
        <begin position="40"/>
        <end position="56"/>
    </location>
</feature>
<evidence type="ECO:0000256" key="1">
    <source>
        <dbReference type="SAM" id="Phobius"/>
    </source>
</evidence>
<keyword evidence="1" id="KW-1133">Transmembrane helix</keyword>
<keyword evidence="3" id="KW-1185">Reference proteome</keyword>
<gene>
    <name evidence="2" type="ORF">S2091_2464</name>
</gene>
<dbReference type="EMBL" id="PUGF01000011">
    <property type="protein sequence ID" value="PRC92734.1"/>
    <property type="molecule type" value="Genomic_DNA"/>
</dbReference>
<feature type="transmembrane region" description="Helical" evidence="1">
    <location>
        <begin position="68"/>
        <end position="89"/>
    </location>
</feature>
<evidence type="ECO:0000313" key="2">
    <source>
        <dbReference type="EMBL" id="PRC92734.1"/>
    </source>
</evidence>
<protein>
    <submittedName>
        <fullName evidence="2">Uncharacterized protein</fullName>
    </submittedName>
</protein>
<sequence length="151" mass="17428">MLDYLKRTYESCLRIDSEGRQGGWATLFRFSKYFAALRRTMFRSAIVLLSVMFAYWGLLKIDLIPQHYSAILCQSALLAGFMWVAFAGMTQSFHDECSRYTKRVEKDVCEQVERLFGSFIFCYVVKLPSDDESFKSRCLPAPFIPPRVASA</sequence>
<dbReference type="AlphaFoldDB" id="A0A2S9GYD8"/>
<name>A0A2S9GYD8_9BURK</name>
<reference evidence="2 3" key="1">
    <citation type="submission" date="2018-02" db="EMBL/GenBank/DDBJ databases">
        <title>Solimicrobium silvestre gen. nov., sp. nov., isolated from alpine forest soil.</title>
        <authorList>
            <person name="Margesin R."/>
            <person name="Albuquerque L."/>
            <person name="Zhang D.-C."/>
            <person name="Froufe H.J.C."/>
            <person name="Severino R."/>
            <person name="Roxo I."/>
            <person name="Egas C."/>
            <person name="Da Costa M.S."/>
        </authorList>
    </citation>
    <scope>NUCLEOTIDE SEQUENCE [LARGE SCALE GENOMIC DNA]</scope>
    <source>
        <strain evidence="2 3">S20-91</strain>
    </source>
</reference>
<organism evidence="2 3">
    <name type="scientific">Solimicrobium silvestre</name>
    <dbReference type="NCBI Taxonomy" id="2099400"/>
    <lineage>
        <taxon>Bacteria</taxon>
        <taxon>Pseudomonadati</taxon>
        <taxon>Pseudomonadota</taxon>
        <taxon>Betaproteobacteria</taxon>
        <taxon>Burkholderiales</taxon>
        <taxon>Oxalobacteraceae</taxon>
        <taxon>Solimicrobium</taxon>
    </lineage>
</organism>
<keyword evidence="1" id="KW-0812">Transmembrane</keyword>
<comment type="caution">
    <text evidence="2">The sequence shown here is derived from an EMBL/GenBank/DDBJ whole genome shotgun (WGS) entry which is preliminary data.</text>
</comment>
<dbReference type="Proteomes" id="UP000237839">
    <property type="component" value="Unassembled WGS sequence"/>
</dbReference>